<feature type="transmembrane region" description="Helical" evidence="2">
    <location>
        <begin position="436"/>
        <end position="452"/>
    </location>
</feature>
<comment type="caution">
    <text evidence="4">The sequence shown here is derived from an EMBL/GenBank/DDBJ whole genome shotgun (WGS) entry which is preliminary data.</text>
</comment>
<organism evidence="4 5">
    <name type="scientific">Tothia fuscella</name>
    <dbReference type="NCBI Taxonomy" id="1048955"/>
    <lineage>
        <taxon>Eukaryota</taxon>
        <taxon>Fungi</taxon>
        <taxon>Dikarya</taxon>
        <taxon>Ascomycota</taxon>
        <taxon>Pezizomycotina</taxon>
        <taxon>Dothideomycetes</taxon>
        <taxon>Pleosporomycetidae</taxon>
        <taxon>Venturiales</taxon>
        <taxon>Cylindrosympodiaceae</taxon>
        <taxon>Tothia</taxon>
    </lineage>
</organism>
<evidence type="ECO:0000256" key="1">
    <source>
        <dbReference type="SAM" id="MobiDB-lite"/>
    </source>
</evidence>
<accession>A0A9P4P3T4</accession>
<reference evidence="4" key="1">
    <citation type="journal article" date="2020" name="Stud. Mycol.">
        <title>101 Dothideomycetes genomes: a test case for predicting lifestyles and emergence of pathogens.</title>
        <authorList>
            <person name="Haridas S."/>
            <person name="Albert R."/>
            <person name="Binder M."/>
            <person name="Bloem J."/>
            <person name="Labutti K."/>
            <person name="Salamov A."/>
            <person name="Andreopoulos B."/>
            <person name="Baker S."/>
            <person name="Barry K."/>
            <person name="Bills G."/>
            <person name="Bluhm B."/>
            <person name="Cannon C."/>
            <person name="Castanera R."/>
            <person name="Culley D."/>
            <person name="Daum C."/>
            <person name="Ezra D."/>
            <person name="Gonzalez J."/>
            <person name="Henrissat B."/>
            <person name="Kuo A."/>
            <person name="Liang C."/>
            <person name="Lipzen A."/>
            <person name="Lutzoni F."/>
            <person name="Magnuson J."/>
            <person name="Mondo S."/>
            <person name="Nolan M."/>
            <person name="Ohm R."/>
            <person name="Pangilinan J."/>
            <person name="Park H.-J."/>
            <person name="Ramirez L."/>
            <person name="Alfaro M."/>
            <person name="Sun H."/>
            <person name="Tritt A."/>
            <person name="Yoshinaga Y."/>
            <person name="Zwiers L.-H."/>
            <person name="Turgeon B."/>
            <person name="Goodwin S."/>
            <person name="Spatafora J."/>
            <person name="Crous P."/>
            <person name="Grigoriev I."/>
        </authorList>
    </citation>
    <scope>NUCLEOTIDE SEQUENCE</scope>
    <source>
        <strain evidence="4">CBS 130266</strain>
    </source>
</reference>
<dbReference type="OrthoDB" id="5416037at2759"/>
<dbReference type="AlphaFoldDB" id="A0A9P4P3T4"/>
<feature type="transmembrane region" description="Helical" evidence="2">
    <location>
        <begin position="411"/>
        <end position="429"/>
    </location>
</feature>
<dbReference type="InterPro" id="IPR046529">
    <property type="entry name" value="DUF6594"/>
</dbReference>
<evidence type="ECO:0000313" key="4">
    <source>
        <dbReference type="EMBL" id="KAF2436124.1"/>
    </source>
</evidence>
<sequence length="483" mass="53871">MEHHIAQPGSIEDTLGSFFPRLSRILEDTETRHQQRRTRVTEIKPISSSPETNTRRDKPAPAASVDSKSDVDSDSDSSSDSDSDDEKDEVVDENDEEEEEDDTDDPTTRPSPTARSSSRTVTNTSQSTEPMALPDSDSLVQRLREQEEEVRQHVLHSPRPQRSLRTQVNSAFQPSSPLPLYDHRVPSAQHGYPYAPPPAPNVPHFDPAYAYTQSLHHPSLPPDAPFGLDLQKTTIAGYELLASKLAGSNVEGFEGVRAVYRKFEHLNHRVLLHLQDEISELEEELRILDESIAQMTPFTEDHTLQPASRRREARYGSELHFQRTQVLGRVFVKLGQYNQALSSFNNATESFASAKATDISAYRAFMEKNAPIEALESRFLAHEQDLMALSRVGWEESSSTPASSIVNPKQATLSLCILVLLPLLAFVVVKDFFARFIIVMVVAVSGMVVSSTDLGNELIPTQYFNFGASLYFAVMSITALIMS</sequence>
<keyword evidence="2" id="KW-0812">Transmembrane</keyword>
<evidence type="ECO:0000259" key="3">
    <source>
        <dbReference type="Pfam" id="PF20237"/>
    </source>
</evidence>
<dbReference type="Pfam" id="PF20237">
    <property type="entry name" value="DUF6594"/>
    <property type="match status" value="1"/>
</dbReference>
<dbReference type="EMBL" id="MU007011">
    <property type="protein sequence ID" value="KAF2436124.1"/>
    <property type="molecule type" value="Genomic_DNA"/>
</dbReference>
<dbReference type="Proteomes" id="UP000800235">
    <property type="component" value="Unassembled WGS sequence"/>
</dbReference>
<feature type="domain" description="DUF6594" evidence="3">
    <location>
        <begin position="238"/>
        <end position="445"/>
    </location>
</feature>
<keyword evidence="2" id="KW-1133">Transmembrane helix</keyword>
<evidence type="ECO:0000313" key="5">
    <source>
        <dbReference type="Proteomes" id="UP000800235"/>
    </source>
</evidence>
<feature type="compositionally biased region" description="Acidic residues" evidence="1">
    <location>
        <begin position="72"/>
        <end position="105"/>
    </location>
</feature>
<keyword evidence="2" id="KW-0472">Membrane</keyword>
<evidence type="ECO:0000256" key="2">
    <source>
        <dbReference type="SAM" id="Phobius"/>
    </source>
</evidence>
<dbReference type="PANTHER" id="PTHR34502:SF6">
    <property type="entry name" value="DUF6594 DOMAIN-CONTAINING PROTEIN"/>
    <property type="match status" value="1"/>
</dbReference>
<keyword evidence="5" id="KW-1185">Reference proteome</keyword>
<feature type="region of interest" description="Disordered" evidence="1">
    <location>
        <begin position="26"/>
        <end position="166"/>
    </location>
</feature>
<dbReference type="PANTHER" id="PTHR34502">
    <property type="entry name" value="DUF6594 DOMAIN-CONTAINING PROTEIN-RELATED"/>
    <property type="match status" value="1"/>
</dbReference>
<protein>
    <recommendedName>
        <fullName evidence="3">DUF6594 domain-containing protein</fullName>
    </recommendedName>
</protein>
<feature type="compositionally biased region" description="Low complexity" evidence="1">
    <location>
        <begin position="108"/>
        <end position="118"/>
    </location>
</feature>
<feature type="transmembrane region" description="Helical" evidence="2">
    <location>
        <begin position="464"/>
        <end position="482"/>
    </location>
</feature>
<feature type="compositionally biased region" description="Basic and acidic residues" evidence="1">
    <location>
        <begin position="142"/>
        <end position="152"/>
    </location>
</feature>
<gene>
    <name evidence="4" type="ORF">EJ08DRAFT_226949</name>
</gene>
<feature type="compositionally biased region" description="Polar residues" evidence="1">
    <location>
        <begin position="119"/>
        <end position="129"/>
    </location>
</feature>
<name>A0A9P4P3T4_9PEZI</name>
<proteinExistence type="predicted"/>